<proteinExistence type="predicted"/>
<dbReference type="Proteomes" id="UP000765845">
    <property type="component" value="Unassembled WGS sequence"/>
</dbReference>
<accession>A0ABX1GFY1</accession>
<dbReference type="InterPro" id="IPR002355">
    <property type="entry name" value="Cu_oxidase_Cu_BS"/>
</dbReference>
<dbReference type="InterPro" id="IPR011707">
    <property type="entry name" value="Cu-oxidase-like_N"/>
</dbReference>
<comment type="caution">
    <text evidence="6">The sequence shown here is derived from an EMBL/GenBank/DDBJ whole genome shotgun (WGS) entry which is preliminary data.</text>
</comment>
<dbReference type="SUPFAM" id="SSF49503">
    <property type="entry name" value="Cupredoxins"/>
    <property type="match status" value="3"/>
</dbReference>
<evidence type="ECO:0000259" key="5">
    <source>
        <dbReference type="Pfam" id="PF07732"/>
    </source>
</evidence>
<evidence type="ECO:0000256" key="1">
    <source>
        <dbReference type="ARBA" id="ARBA00022723"/>
    </source>
</evidence>
<evidence type="ECO:0000259" key="4">
    <source>
        <dbReference type="Pfam" id="PF07731"/>
    </source>
</evidence>
<reference evidence="6 7" key="1">
    <citation type="submission" date="2020-04" db="EMBL/GenBank/DDBJ databases">
        <authorList>
            <person name="Yoon J."/>
        </authorList>
    </citation>
    <scope>NUCLEOTIDE SEQUENCE [LARGE SCALE GENOMIC DNA]</scope>
    <source>
        <strain evidence="6 7">KMU-166</strain>
    </source>
</reference>
<dbReference type="PANTHER" id="PTHR11709:SF2">
    <property type="entry name" value="MULTICOPPER OXIDASE LPR1"/>
    <property type="match status" value="1"/>
</dbReference>
<dbReference type="InterPro" id="IPR008972">
    <property type="entry name" value="Cupredoxin"/>
</dbReference>
<keyword evidence="1" id="KW-0479">Metal-binding</keyword>
<feature type="domain" description="Plastocyanin-like" evidence="4">
    <location>
        <begin position="378"/>
        <end position="470"/>
    </location>
</feature>
<organism evidence="6 7">
    <name type="scientific">Spongiibacter thalassae</name>
    <dbReference type="NCBI Taxonomy" id="2721624"/>
    <lineage>
        <taxon>Bacteria</taxon>
        <taxon>Pseudomonadati</taxon>
        <taxon>Pseudomonadota</taxon>
        <taxon>Gammaproteobacteria</taxon>
        <taxon>Cellvibrionales</taxon>
        <taxon>Spongiibacteraceae</taxon>
        <taxon>Spongiibacter</taxon>
    </lineage>
</organism>
<feature type="domain" description="Plastocyanin-like" evidence="5">
    <location>
        <begin position="56"/>
        <end position="160"/>
    </location>
</feature>
<keyword evidence="3" id="KW-0732">Signal</keyword>
<dbReference type="PROSITE" id="PS00080">
    <property type="entry name" value="MULTICOPPER_OXIDASE2"/>
    <property type="match status" value="1"/>
</dbReference>
<dbReference type="Pfam" id="PF07732">
    <property type="entry name" value="Cu-oxidase_3"/>
    <property type="match status" value="1"/>
</dbReference>
<dbReference type="Gene3D" id="2.60.40.420">
    <property type="entry name" value="Cupredoxins - blue copper proteins"/>
    <property type="match status" value="3"/>
</dbReference>
<name>A0ABX1GFY1_9GAMM</name>
<keyword evidence="7" id="KW-1185">Reference proteome</keyword>
<keyword evidence="2" id="KW-0560">Oxidoreductase</keyword>
<dbReference type="InterPro" id="IPR011706">
    <property type="entry name" value="Cu-oxidase_C"/>
</dbReference>
<dbReference type="PROSITE" id="PS00079">
    <property type="entry name" value="MULTICOPPER_OXIDASE1"/>
    <property type="match status" value="1"/>
</dbReference>
<protein>
    <submittedName>
        <fullName evidence="6">Multicopper oxidase family protein</fullName>
    </submittedName>
</protein>
<evidence type="ECO:0000256" key="3">
    <source>
        <dbReference type="SAM" id="SignalP"/>
    </source>
</evidence>
<dbReference type="Pfam" id="PF07731">
    <property type="entry name" value="Cu-oxidase_2"/>
    <property type="match status" value="1"/>
</dbReference>
<dbReference type="PANTHER" id="PTHR11709">
    <property type="entry name" value="MULTI-COPPER OXIDASE"/>
    <property type="match status" value="1"/>
</dbReference>
<feature type="chain" id="PRO_5046521773" evidence="3">
    <location>
        <begin position="30"/>
        <end position="471"/>
    </location>
</feature>
<gene>
    <name evidence="6" type="ORF">HCU74_10485</name>
</gene>
<feature type="signal peptide" evidence="3">
    <location>
        <begin position="1"/>
        <end position="29"/>
    </location>
</feature>
<dbReference type="RefSeq" id="WP_168450387.1">
    <property type="nucleotide sequence ID" value="NZ_JAAWWK010000003.1"/>
</dbReference>
<evidence type="ECO:0000313" key="6">
    <source>
        <dbReference type="EMBL" id="NKI17850.1"/>
    </source>
</evidence>
<dbReference type="InterPro" id="IPR033138">
    <property type="entry name" value="Cu_oxidase_CS"/>
</dbReference>
<dbReference type="InterPro" id="IPR045087">
    <property type="entry name" value="Cu-oxidase_fam"/>
</dbReference>
<dbReference type="CDD" id="cd13861">
    <property type="entry name" value="CuRO_1_CumA_like"/>
    <property type="match status" value="1"/>
</dbReference>
<dbReference type="CDD" id="cd13906">
    <property type="entry name" value="CuRO_3_CumA_like"/>
    <property type="match status" value="1"/>
</dbReference>
<sequence>MLLNRRGIIKNGLLLSGACALPRFSLAMARPTAGNGPEGRYILRADYGSHQLVADYSTEILGFNGQFPAPVIRVKQGEVLRVRFENHLNEASTIHWHGIRLPIDMDGVPGISQAPVAPGESFDYEFRCADAGTFWYHPHINSIRQLGMGMVGVLIVEEKAASPYEEHIIGLKDWRLDRRGGYLPLSIPREAARDGTLGTINTVNGRQRPTIEIGAGQLVRLRIANMDNTRVYRPSIDGVSSRILSLDGSPLTPHRPFELTPLGAGMRMDLAFQAPDTENQEFILADRKGRFNIELCRLKTVARGAERQGDTVATIKPENLPTLPPNPIPQPDLHKAESLSFVFEWQGALSPTGKDGKVDHSFWLINRRAWGDHSHEHLPEPLATLERGKTYIVDLHNATPHHHPIHLHGMIFTVLTSDKRAVIPYQSDTILLEKNERARIAFVADNPGRWMFHCHVIEHMKTGLMGYLAVV</sequence>
<evidence type="ECO:0000313" key="7">
    <source>
        <dbReference type="Proteomes" id="UP000765845"/>
    </source>
</evidence>
<evidence type="ECO:0000256" key="2">
    <source>
        <dbReference type="ARBA" id="ARBA00023002"/>
    </source>
</evidence>
<dbReference type="EMBL" id="JAAWWK010000003">
    <property type="protein sequence ID" value="NKI17850.1"/>
    <property type="molecule type" value="Genomic_DNA"/>
</dbReference>